<evidence type="ECO:0000256" key="3">
    <source>
        <dbReference type="ARBA" id="ARBA00022729"/>
    </source>
</evidence>
<dbReference type="Pfam" id="PF00497">
    <property type="entry name" value="SBP_bac_3"/>
    <property type="match status" value="1"/>
</dbReference>
<comment type="similarity">
    <text evidence="2 4">Belongs to the bacterial solute-binding protein 3 family.</text>
</comment>
<evidence type="ECO:0000256" key="5">
    <source>
        <dbReference type="SAM" id="SignalP"/>
    </source>
</evidence>
<comment type="subcellular location">
    <subcellularLocation>
        <location evidence="1">Cell envelope</location>
    </subcellularLocation>
</comment>
<proteinExistence type="inferred from homology"/>
<dbReference type="Gene3D" id="3.40.190.10">
    <property type="entry name" value="Periplasmic binding protein-like II"/>
    <property type="match status" value="2"/>
</dbReference>
<dbReference type="PANTHER" id="PTHR35936">
    <property type="entry name" value="MEMBRANE-BOUND LYTIC MUREIN TRANSGLYCOSYLASE F"/>
    <property type="match status" value="1"/>
</dbReference>
<evidence type="ECO:0000313" key="8">
    <source>
        <dbReference type="Proteomes" id="UP000553766"/>
    </source>
</evidence>
<dbReference type="AlphaFoldDB" id="A0A840WJL0"/>
<gene>
    <name evidence="7" type="ORF">FHS89_001279</name>
</gene>
<keyword evidence="8" id="KW-1185">Reference proteome</keyword>
<evidence type="ECO:0000256" key="4">
    <source>
        <dbReference type="RuleBase" id="RU003744"/>
    </source>
</evidence>
<accession>A0A840WJL0</accession>
<protein>
    <submittedName>
        <fullName evidence="7">Polar amino acid transport system substrate-binding protein/arginine/ornithine transport system substrate-binding protein</fullName>
    </submittedName>
</protein>
<organism evidence="7 8">
    <name type="scientific">Rubricella aquisinus</name>
    <dbReference type="NCBI Taxonomy" id="2028108"/>
    <lineage>
        <taxon>Bacteria</taxon>
        <taxon>Pseudomonadati</taxon>
        <taxon>Pseudomonadota</taxon>
        <taxon>Alphaproteobacteria</taxon>
        <taxon>Rhodobacterales</taxon>
        <taxon>Paracoccaceae</taxon>
        <taxon>Rubricella</taxon>
    </lineage>
</organism>
<evidence type="ECO:0000259" key="6">
    <source>
        <dbReference type="SMART" id="SM00062"/>
    </source>
</evidence>
<comment type="caution">
    <text evidence="7">The sequence shown here is derived from an EMBL/GenBank/DDBJ whole genome shotgun (WGS) entry which is preliminary data.</text>
</comment>
<name>A0A840WJL0_9RHOB</name>
<dbReference type="InterPro" id="IPR018313">
    <property type="entry name" value="SBP_3_CS"/>
</dbReference>
<dbReference type="PANTHER" id="PTHR35936:SF17">
    <property type="entry name" value="ARGININE-BINDING EXTRACELLULAR PROTEIN ARTP"/>
    <property type="match status" value="1"/>
</dbReference>
<dbReference type="RefSeq" id="WP_184009676.1">
    <property type="nucleotide sequence ID" value="NZ_JACIJS010000003.1"/>
</dbReference>
<feature type="chain" id="PRO_5032684585" evidence="5">
    <location>
        <begin position="21"/>
        <end position="249"/>
    </location>
</feature>
<dbReference type="SUPFAM" id="SSF53850">
    <property type="entry name" value="Periplasmic binding protein-like II"/>
    <property type="match status" value="1"/>
</dbReference>
<evidence type="ECO:0000256" key="1">
    <source>
        <dbReference type="ARBA" id="ARBA00004196"/>
    </source>
</evidence>
<dbReference type="PROSITE" id="PS01039">
    <property type="entry name" value="SBP_BACTERIAL_3"/>
    <property type="match status" value="1"/>
</dbReference>
<reference evidence="7 8" key="1">
    <citation type="submission" date="2020-08" db="EMBL/GenBank/DDBJ databases">
        <title>Genomic Encyclopedia of Type Strains, Phase IV (KMG-IV): sequencing the most valuable type-strain genomes for metagenomic binning, comparative biology and taxonomic classification.</title>
        <authorList>
            <person name="Goeker M."/>
        </authorList>
    </citation>
    <scope>NUCLEOTIDE SEQUENCE [LARGE SCALE GENOMIC DNA]</scope>
    <source>
        <strain evidence="7 8">DSM 103377</strain>
    </source>
</reference>
<evidence type="ECO:0000256" key="2">
    <source>
        <dbReference type="ARBA" id="ARBA00010333"/>
    </source>
</evidence>
<dbReference type="SMART" id="SM00062">
    <property type="entry name" value="PBPb"/>
    <property type="match status" value="1"/>
</dbReference>
<dbReference type="Proteomes" id="UP000553766">
    <property type="component" value="Unassembled WGS sequence"/>
</dbReference>
<feature type="domain" description="Solute-binding protein family 3/N-terminal" evidence="6">
    <location>
        <begin position="22"/>
        <end position="245"/>
    </location>
</feature>
<dbReference type="GO" id="GO:0030313">
    <property type="term" value="C:cell envelope"/>
    <property type="evidence" value="ECO:0007669"/>
    <property type="project" value="UniProtKB-SubCell"/>
</dbReference>
<dbReference type="InterPro" id="IPR001638">
    <property type="entry name" value="Solute-binding_3/MltF_N"/>
</dbReference>
<dbReference type="EMBL" id="JACIJS010000003">
    <property type="protein sequence ID" value="MBB5515269.1"/>
    <property type="molecule type" value="Genomic_DNA"/>
</dbReference>
<evidence type="ECO:0000313" key="7">
    <source>
        <dbReference type="EMBL" id="MBB5515269.1"/>
    </source>
</evidence>
<feature type="signal peptide" evidence="5">
    <location>
        <begin position="1"/>
        <end position="20"/>
    </location>
</feature>
<sequence length="249" mass="26998">MKKTLVTAAIMTAFAGQAIAMDVDICVEGAYPPFSYTTDTGAVEGFDIDIANALCEEMGATCEMVKTDWDGIIPALLEGKCDAIIASMSITEERKQVIDFSEKYYQTPAIFLGAEGMTLDMLEGKVVGVQRGTIHQDFMEGEFPGIELRLYGSQDEAYLDLTSGRIDAIMADSIAMDDGFLKTDAGEGYAFFGPGYSIPQYHGDGAGIGVRQADTDLRDKFSAAIQAIRADGTYAEINAKYFDFDIYSD</sequence>
<keyword evidence="3 5" id="KW-0732">Signal</keyword>